<keyword evidence="5 7" id="KW-0697">Rotamase</keyword>
<dbReference type="AlphaFoldDB" id="A0A4V1IY18"/>
<dbReference type="InterPro" id="IPR019734">
    <property type="entry name" value="TPR_rpt"/>
</dbReference>
<dbReference type="InterPro" id="IPR001179">
    <property type="entry name" value="PPIase_FKBP_dom"/>
</dbReference>
<dbReference type="EMBL" id="KZ988135">
    <property type="protein sequence ID" value="RKP13009.1"/>
    <property type="molecule type" value="Genomic_DNA"/>
</dbReference>
<dbReference type="Gene3D" id="3.10.50.40">
    <property type="match status" value="1"/>
</dbReference>
<comment type="catalytic activity">
    <reaction evidence="1 7">
        <text>[protein]-peptidylproline (omega=180) = [protein]-peptidylproline (omega=0)</text>
        <dbReference type="Rhea" id="RHEA:16237"/>
        <dbReference type="Rhea" id="RHEA-COMP:10747"/>
        <dbReference type="Rhea" id="RHEA-COMP:10748"/>
        <dbReference type="ChEBI" id="CHEBI:83833"/>
        <dbReference type="ChEBI" id="CHEBI:83834"/>
        <dbReference type="EC" id="5.2.1.8"/>
    </reaction>
</comment>
<evidence type="ECO:0000313" key="10">
    <source>
        <dbReference type="EMBL" id="RKP13009.1"/>
    </source>
</evidence>
<name>A0A4V1IY18_9FUNG</name>
<dbReference type="EC" id="5.2.1.8" evidence="2 7"/>
<evidence type="ECO:0000259" key="9">
    <source>
        <dbReference type="PROSITE" id="PS50059"/>
    </source>
</evidence>
<feature type="domain" description="PPIase FKBP-type" evidence="9">
    <location>
        <begin position="32"/>
        <end position="121"/>
    </location>
</feature>
<sequence>MSQEDQFVALTEDAGLKKHILKEGSGECPPVGSSVDVHYVGTLYPSGDKFDSSRDRPGHFTFSLGVGQVIKGWDEGVKSMKVGELAELLCSSEYAYGDNGAPPKIPGGATLKFEVELLGFTEPTDTDEARIRVAGKKKAEGNALFGQGQWDAAITAYSKGLELLSQISEPQDTEKTLELAILGNKAQCQLKLTDFSEAARTCQKALLQDPGNIKAQFRLAHAYLGQAEYAKALEAAEAALKLDPENDDLKQLRVRVQTKEAEYRKNERKMYANMFS</sequence>
<keyword evidence="3" id="KW-0677">Repeat</keyword>
<dbReference type="Gene3D" id="1.25.40.10">
    <property type="entry name" value="Tetratricopeptide repeat domain"/>
    <property type="match status" value="1"/>
</dbReference>
<evidence type="ECO:0000256" key="5">
    <source>
        <dbReference type="ARBA" id="ARBA00023110"/>
    </source>
</evidence>
<evidence type="ECO:0000256" key="6">
    <source>
        <dbReference type="ARBA" id="ARBA00023235"/>
    </source>
</evidence>
<accession>A0A4V1IY18</accession>
<protein>
    <recommendedName>
        <fullName evidence="2 7">peptidylprolyl isomerase</fullName>
        <ecNumber evidence="2 7">5.2.1.8</ecNumber>
    </recommendedName>
</protein>
<dbReference type="PROSITE" id="PS50293">
    <property type="entry name" value="TPR_REGION"/>
    <property type="match status" value="1"/>
</dbReference>
<dbReference type="Pfam" id="PF14559">
    <property type="entry name" value="TPR_19"/>
    <property type="match status" value="1"/>
</dbReference>
<keyword evidence="4 8" id="KW-0802">TPR repeat</keyword>
<dbReference type="SUPFAM" id="SSF54534">
    <property type="entry name" value="FKBP-like"/>
    <property type="match status" value="1"/>
</dbReference>
<reference evidence="11" key="1">
    <citation type="journal article" date="2018" name="Nat. Microbiol.">
        <title>Leveraging single-cell genomics to expand the fungal tree of life.</title>
        <authorList>
            <person name="Ahrendt S.R."/>
            <person name="Quandt C.A."/>
            <person name="Ciobanu D."/>
            <person name="Clum A."/>
            <person name="Salamov A."/>
            <person name="Andreopoulos B."/>
            <person name="Cheng J.F."/>
            <person name="Woyke T."/>
            <person name="Pelin A."/>
            <person name="Henrissat B."/>
            <person name="Reynolds N.K."/>
            <person name="Benny G.L."/>
            <person name="Smith M.E."/>
            <person name="James T.Y."/>
            <person name="Grigoriev I.V."/>
        </authorList>
    </citation>
    <scope>NUCLEOTIDE SEQUENCE [LARGE SCALE GENOMIC DNA]</scope>
</reference>
<evidence type="ECO:0000256" key="2">
    <source>
        <dbReference type="ARBA" id="ARBA00013194"/>
    </source>
</evidence>
<proteinExistence type="predicted"/>
<dbReference type="Proteomes" id="UP000267251">
    <property type="component" value="Unassembled WGS sequence"/>
</dbReference>
<dbReference type="InterPro" id="IPR050754">
    <property type="entry name" value="FKBP4/5/8-like"/>
</dbReference>
<dbReference type="PROSITE" id="PS50005">
    <property type="entry name" value="TPR"/>
    <property type="match status" value="1"/>
</dbReference>
<evidence type="ECO:0000256" key="3">
    <source>
        <dbReference type="ARBA" id="ARBA00022737"/>
    </source>
</evidence>
<dbReference type="PROSITE" id="PS50059">
    <property type="entry name" value="FKBP_PPIASE"/>
    <property type="match status" value="1"/>
</dbReference>
<keyword evidence="11" id="KW-1185">Reference proteome</keyword>
<keyword evidence="6 7" id="KW-0413">Isomerase</keyword>
<dbReference type="InterPro" id="IPR046357">
    <property type="entry name" value="PPIase_dom_sf"/>
</dbReference>
<evidence type="ECO:0000313" key="11">
    <source>
        <dbReference type="Proteomes" id="UP000267251"/>
    </source>
</evidence>
<dbReference type="PANTHER" id="PTHR46512">
    <property type="entry name" value="PEPTIDYLPROLYL ISOMERASE"/>
    <property type="match status" value="1"/>
</dbReference>
<dbReference type="FunFam" id="3.10.50.40:FF:000006">
    <property type="entry name" value="Peptidyl-prolyl cis-trans isomerase"/>
    <property type="match status" value="1"/>
</dbReference>
<feature type="repeat" description="TPR" evidence="8">
    <location>
        <begin position="213"/>
        <end position="246"/>
    </location>
</feature>
<gene>
    <name evidence="10" type="ORF">BJ684DRAFT_16552</name>
</gene>
<evidence type="ECO:0000256" key="7">
    <source>
        <dbReference type="PROSITE-ProRule" id="PRU00277"/>
    </source>
</evidence>
<evidence type="ECO:0000256" key="8">
    <source>
        <dbReference type="PROSITE-ProRule" id="PRU00339"/>
    </source>
</evidence>
<dbReference type="OrthoDB" id="1902587at2759"/>
<dbReference type="Pfam" id="PF00254">
    <property type="entry name" value="FKBP_C"/>
    <property type="match status" value="1"/>
</dbReference>
<organism evidence="10 11">
    <name type="scientific">Piptocephalis cylindrospora</name>
    <dbReference type="NCBI Taxonomy" id="1907219"/>
    <lineage>
        <taxon>Eukaryota</taxon>
        <taxon>Fungi</taxon>
        <taxon>Fungi incertae sedis</taxon>
        <taxon>Zoopagomycota</taxon>
        <taxon>Zoopagomycotina</taxon>
        <taxon>Zoopagomycetes</taxon>
        <taxon>Zoopagales</taxon>
        <taxon>Piptocephalidaceae</taxon>
        <taxon>Piptocephalis</taxon>
    </lineage>
</organism>
<dbReference type="InterPro" id="IPR011990">
    <property type="entry name" value="TPR-like_helical_dom_sf"/>
</dbReference>
<evidence type="ECO:0000256" key="1">
    <source>
        <dbReference type="ARBA" id="ARBA00000971"/>
    </source>
</evidence>
<dbReference type="SUPFAM" id="SSF48452">
    <property type="entry name" value="TPR-like"/>
    <property type="match status" value="1"/>
</dbReference>
<dbReference type="PANTHER" id="PTHR46512:SF9">
    <property type="entry name" value="PEPTIDYLPROLYL ISOMERASE"/>
    <property type="match status" value="1"/>
</dbReference>
<dbReference type="SMART" id="SM00028">
    <property type="entry name" value="TPR"/>
    <property type="match status" value="3"/>
</dbReference>
<dbReference type="GO" id="GO:0003755">
    <property type="term" value="F:peptidyl-prolyl cis-trans isomerase activity"/>
    <property type="evidence" value="ECO:0007669"/>
    <property type="project" value="UniProtKB-KW"/>
</dbReference>
<evidence type="ECO:0000256" key="4">
    <source>
        <dbReference type="ARBA" id="ARBA00022803"/>
    </source>
</evidence>